<geneLocation type="mitochondrion" evidence="1"/>
<evidence type="ECO:0000313" key="1">
    <source>
        <dbReference type="EMBL" id="AGK45404.1"/>
    </source>
</evidence>
<protein>
    <submittedName>
        <fullName evidence="1">Uncharacterized protein</fullName>
    </submittedName>
</protein>
<reference evidence="1" key="1">
    <citation type="submission" date="2012-12" db="EMBL/GenBank/DDBJ databases">
        <authorList>
            <person name="Pakala S."/>
            <person name="Fedorova N."/>
            <person name="Joardar V."/>
            <person name="Shabalina S."/>
            <person name="Hostetler J."/>
            <person name="Pakala S."/>
            <person name="Zafar N."/>
            <person name="Nierman W."/>
            <person name="Cubeta M."/>
        </authorList>
    </citation>
    <scope>NUCLEOTIDE SEQUENCE</scope>
    <source>
        <strain evidence="1">AG3 Rhs1AP</strain>
    </source>
</reference>
<proteinExistence type="predicted"/>
<reference evidence="1" key="2">
    <citation type="journal article" date="2014" name="FEMS Microbiol. Lett.">
        <title>Mobile elements and mitochondrial genome expansion in the soil fungus and potato pathogen Rhizoctonia solani AG-3.</title>
        <authorList>
            <person name="Losada L."/>
            <person name="Pakala S.B."/>
            <person name="Fedorova N.D."/>
            <person name="Joardar V."/>
            <person name="Shabalina S.A."/>
            <person name="Hostetler J."/>
            <person name="Pakala S.M."/>
            <person name="Zafar N."/>
            <person name="Thomas E."/>
            <person name="Rodriguez-Carres M."/>
            <person name="Dean R."/>
            <person name="Vilgalys R."/>
            <person name="Nierman W.C."/>
            <person name="Cubeta M.A."/>
        </authorList>
    </citation>
    <scope>NUCLEOTIDE SEQUENCE</scope>
    <source>
        <strain evidence="1">AG3 Rhs1AP</strain>
    </source>
</reference>
<dbReference type="EMBL" id="KC352446">
    <property type="protein sequence ID" value="AGK45404.1"/>
    <property type="molecule type" value="Genomic_DNA"/>
</dbReference>
<gene>
    <name evidence="1" type="ORF">RSOL_m00780</name>
</gene>
<keyword evidence="1" id="KW-0496">Mitochondrion</keyword>
<organism evidence="1">
    <name type="scientific">Rhizoctonia solani</name>
    <dbReference type="NCBI Taxonomy" id="456999"/>
    <lineage>
        <taxon>Eukaryota</taxon>
        <taxon>Fungi</taxon>
        <taxon>Dikarya</taxon>
        <taxon>Basidiomycota</taxon>
        <taxon>Agaricomycotina</taxon>
        <taxon>Agaricomycetes</taxon>
        <taxon>Cantharellales</taxon>
        <taxon>Ceratobasidiaceae</taxon>
        <taxon>Rhizoctonia</taxon>
    </lineage>
</organism>
<accession>N0ACT7</accession>
<name>N0ACT7_9AGAM</name>
<sequence>MLKEYDQRLCPEGSLRTTKEPCGVIINHTNRGLIFRYAKRRDNWSWRIINIAGSFLPNPTDSGIYIIVRPRWQ</sequence>
<dbReference type="RefSeq" id="YP_008082026.1">
    <property type="nucleotide sequence ID" value="NC_021436.1"/>
</dbReference>
<dbReference type="AlphaFoldDB" id="N0ACT7"/>
<dbReference type="GeneID" id="16029521"/>